<dbReference type="InterPro" id="IPR002300">
    <property type="entry name" value="aa-tRNA-synth_Ia"/>
</dbReference>
<evidence type="ECO:0000256" key="11">
    <source>
        <dbReference type="SAM" id="MobiDB-lite"/>
    </source>
</evidence>
<proteinExistence type="inferred from homology"/>
<evidence type="ECO:0000256" key="5">
    <source>
        <dbReference type="ARBA" id="ARBA00022840"/>
    </source>
</evidence>
<evidence type="ECO:0000256" key="3">
    <source>
        <dbReference type="ARBA" id="ARBA00022598"/>
    </source>
</evidence>
<dbReference type="InterPro" id="IPR009008">
    <property type="entry name" value="Val/Leu/Ile-tRNA-synth_edit"/>
</dbReference>
<feature type="compositionally biased region" description="Basic and acidic residues" evidence="11">
    <location>
        <begin position="912"/>
        <end position="924"/>
    </location>
</feature>
<keyword evidence="4 8" id="KW-0547">Nucleotide-binding</keyword>
<dbReference type="OrthoDB" id="23906at2157"/>
<evidence type="ECO:0000259" key="13">
    <source>
        <dbReference type="Pfam" id="PF08264"/>
    </source>
</evidence>
<dbReference type="Gene3D" id="3.30.2320.20">
    <property type="entry name" value="Class I aminoacyl-tRNA synthetases (RS)"/>
    <property type="match status" value="1"/>
</dbReference>
<dbReference type="NCBIfam" id="TIGR00395">
    <property type="entry name" value="leuS_arch"/>
    <property type="match status" value="1"/>
</dbReference>
<evidence type="ECO:0000256" key="10">
    <source>
        <dbReference type="SAM" id="Coils"/>
    </source>
</evidence>
<feature type="domain" description="Aminoacyl-tRNA synthetase class Ia" evidence="12">
    <location>
        <begin position="13"/>
        <end position="653"/>
    </location>
</feature>
<dbReference type="PROSITE" id="PS00178">
    <property type="entry name" value="AA_TRNA_LIGASE_I"/>
    <property type="match status" value="1"/>
</dbReference>
<dbReference type="GO" id="GO:0005737">
    <property type="term" value="C:cytoplasm"/>
    <property type="evidence" value="ECO:0007669"/>
    <property type="project" value="UniProtKB-SubCell"/>
</dbReference>
<dbReference type="InterPro" id="IPR004493">
    <property type="entry name" value="Leu-tRNA-synth_Ia_arc/euk"/>
</dbReference>
<dbReference type="Gene3D" id="3.40.50.620">
    <property type="entry name" value="HUPs"/>
    <property type="match status" value="1"/>
</dbReference>
<comment type="caution">
    <text evidence="14">The sequence shown here is derived from an EMBL/GenBank/DDBJ whole genome shotgun (WGS) entry which is preliminary data.</text>
</comment>
<dbReference type="GO" id="GO:0005524">
    <property type="term" value="F:ATP binding"/>
    <property type="evidence" value="ECO:0007669"/>
    <property type="project" value="UniProtKB-UniRule"/>
</dbReference>
<dbReference type="AlphaFoldDB" id="A0A1Y3GAR7"/>
<reference evidence="14 15" key="1">
    <citation type="submission" date="2016-12" db="EMBL/GenBank/DDBJ databases">
        <title>Discovery of methanogenic haloarchaea.</title>
        <authorList>
            <person name="Sorokin D.Y."/>
            <person name="Makarova K.S."/>
            <person name="Abbas B."/>
            <person name="Ferrer M."/>
            <person name="Golyshin P.N."/>
        </authorList>
    </citation>
    <scope>NUCLEOTIDE SEQUENCE [LARGE SCALE GENOMIC DNA]</scope>
    <source>
        <strain evidence="14">AMET1</strain>
    </source>
</reference>
<keyword evidence="7 8" id="KW-0030">Aminoacyl-tRNA synthetase</keyword>
<dbReference type="InterPro" id="IPR014729">
    <property type="entry name" value="Rossmann-like_a/b/a_fold"/>
</dbReference>
<dbReference type="InterPro" id="IPR020791">
    <property type="entry name" value="Leu-tRNA-lgase_arc"/>
</dbReference>
<accession>A0A1Y3GAR7</accession>
<evidence type="ECO:0000256" key="6">
    <source>
        <dbReference type="ARBA" id="ARBA00022917"/>
    </source>
</evidence>
<keyword evidence="10" id="KW-0175">Coiled coil</keyword>
<dbReference type="Pfam" id="PF00133">
    <property type="entry name" value="tRNA-synt_1"/>
    <property type="match status" value="1"/>
</dbReference>
<evidence type="ECO:0000313" key="14">
    <source>
        <dbReference type="EMBL" id="OUJ18357.1"/>
    </source>
</evidence>
<evidence type="ECO:0000256" key="1">
    <source>
        <dbReference type="ARBA" id="ARBA00005594"/>
    </source>
</evidence>
<evidence type="ECO:0000256" key="8">
    <source>
        <dbReference type="HAMAP-Rule" id="MF_00049"/>
    </source>
</evidence>
<sequence>MVEEYIPAEIEEKWMQRWREEGVFEADPSSRDSYYVNVAYPYPSGSMHVGHGRTYTLPDIIARYKRMDGYNVLFPMAWHVTGTPVIGISRRIADGDEDTTKLYRDLYGVPEQTLQSFTDPEEIVNYFSQEYQKVMSRMGYSIDWRRQFRTVDSEYKSFIKWQFESLRELGLIKKGTHPVKYCPHDKNALGDHDLLEGEEAKIDEFTLIKFKLKTGEILPCATLRPETIFGVTNLWIKPDAEYLKIKVGKETWIVSEIAAEKLKAQNKDIKKLEKLKGTEIIGKKAKHPYPGIVEILPADFLDPNMASGVVMSVPAHAPYDLAALKQLKEKPTNIKPITVIETDRYKGEIPAEKILEEYNIESQTDPKLEKATEDLYGIEHAKGRISSQLGEYGGMGVKKGREAIKKDMIELGIATKMYEFNERPVICRCGEHAVVKIVEDQWFIDYSNQEWKTKTKQAIKNSNLIPKEIEKDFIHTINWLEEWAGTRRVGLGTKLPWDQEWIIEPLSDSTLYMAYYTIANHIKNREIDTSLFDYIFLGKGTPNEIAKKSELTTDEIEEMKKEFEYWYPYNYRFSAKDLIPNHLTFQIFHHTALLPQNLWPKGMSVCGMGLLEGKKMSSSKGNVVLLNEAIDKYGADTVRFFLSASAEPWQDFDWRENAVKSTHKNLKSFWRKTNQYLNYKINKPTEQKPIDQWLESRFNKTIKKTRESLEQHQTRKALQTAFYKFKKDIDWYNKRTNTNRTAAKKTLKNIATDWIKLLAPFIPYMTQELYSKTNKGEITQQKYPTPDKTKINNQLEQEEKLIKQTRKDIKEIIEVTGTKPNKINIYTASKWKWKVYNKAKKMKTQNQGQIMSELMQNQELRQKGNKVKKLLNKITTEIKKNNTDNTQINEKQVLQRAKNYLKQEFETKITIQKEENTENTEKAKNARPHRPAIYIE</sequence>
<name>A0A1Y3GAR7_9EURY</name>
<dbReference type="EC" id="6.1.1.4" evidence="8"/>
<dbReference type="InterPro" id="IPR013155">
    <property type="entry name" value="M/V/L/I-tRNA-synth_anticd-bd"/>
</dbReference>
<feature type="short sequence motif" description="'HIGH' region" evidence="8">
    <location>
        <begin position="41"/>
        <end position="51"/>
    </location>
</feature>
<evidence type="ECO:0000313" key="15">
    <source>
        <dbReference type="Proteomes" id="UP000195137"/>
    </source>
</evidence>
<evidence type="ECO:0000256" key="7">
    <source>
        <dbReference type="ARBA" id="ARBA00023146"/>
    </source>
</evidence>
<keyword evidence="2 8" id="KW-0963">Cytoplasm</keyword>
<comment type="catalytic activity">
    <reaction evidence="8">
        <text>tRNA(Leu) + L-leucine + ATP = L-leucyl-tRNA(Leu) + AMP + diphosphate</text>
        <dbReference type="Rhea" id="RHEA:11688"/>
        <dbReference type="Rhea" id="RHEA-COMP:9613"/>
        <dbReference type="Rhea" id="RHEA-COMP:9622"/>
        <dbReference type="ChEBI" id="CHEBI:30616"/>
        <dbReference type="ChEBI" id="CHEBI:33019"/>
        <dbReference type="ChEBI" id="CHEBI:57427"/>
        <dbReference type="ChEBI" id="CHEBI:78442"/>
        <dbReference type="ChEBI" id="CHEBI:78494"/>
        <dbReference type="ChEBI" id="CHEBI:456215"/>
        <dbReference type="EC" id="6.1.1.4"/>
    </reaction>
</comment>
<comment type="subcellular location">
    <subcellularLocation>
        <location evidence="8">Cytoplasm</location>
    </subcellularLocation>
</comment>
<keyword evidence="5 8" id="KW-0067">ATP-binding</keyword>
<dbReference type="Gene3D" id="1.10.730.10">
    <property type="entry name" value="Isoleucyl-tRNA Synthetase, Domain 1"/>
    <property type="match status" value="1"/>
</dbReference>
<dbReference type="GO" id="GO:0004823">
    <property type="term" value="F:leucine-tRNA ligase activity"/>
    <property type="evidence" value="ECO:0007669"/>
    <property type="project" value="UniProtKB-UniRule"/>
</dbReference>
<organism evidence="14 15">
    <name type="scientific">Methanonatronarchaeum thermophilum</name>
    <dbReference type="NCBI Taxonomy" id="1927129"/>
    <lineage>
        <taxon>Archaea</taxon>
        <taxon>Methanobacteriati</taxon>
        <taxon>Methanobacteriota</taxon>
        <taxon>Methanonatronarchaeia</taxon>
        <taxon>Methanonatronarchaeales</taxon>
        <taxon>Methanonatronarchaeaceae</taxon>
        <taxon>Methanonatronarchaeum</taxon>
    </lineage>
</organism>
<dbReference type="Pfam" id="PF08264">
    <property type="entry name" value="Anticodon_1"/>
    <property type="match status" value="1"/>
</dbReference>
<comment type="caution">
    <text evidence="8">Lacks conserved residue(s) required for the propagation of feature annotation.</text>
</comment>
<dbReference type="NCBIfam" id="NF008957">
    <property type="entry name" value="PRK12300.1"/>
    <property type="match status" value="1"/>
</dbReference>
<keyword evidence="6 8" id="KW-0648">Protein biosynthesis</keyword>
<dbReference type="InterPro" id="IPR009080">
    <property type="entry name" value="tRNAsynth_Ia_anticodon-bd"/>
</dbReference>
<dbReference type="Proteomes" id="UP000195137">
    <property type="component" value="Unassembled WGS sequence"/>
</dbReference>
<feature type="region of interest" description="Disordered" evidence="11">
    <location>
        <begin position="912"/>
        <end position="936"/>
    </location>
</feature>
<dbReference type="Gene3D" id="1.10.10.720">
    <property type="entry name" value="leucyl-tRNA synthetase"/>
    <property type="match status" value="1"/>
</dbReference>
<dbReference type="RefSeq" id="WP_086637642.1">
    <property type="nucleotide sequence ID" value="NZ_MRZU01000004.1"/>
</dbReference>
<protein>
    <recommendedName>
        <fullName evidence="8">Leucine--tRNA ligase</fullName>
        <ecNumber evidence="8">6.1.1.4</ecNumber>
    </recommendedName>
    <alternativeName>
        <fullName evidence="8">Leucyl-tRNA synthetase</fullName>
        <shortName evidence="8">LeuRS</shortName>
    </alternativeName>
</protein>
<dbReference type="Gene3D" id="3.90.740.10">
    <property type="entry name" value="Valyl/Leucyl/Isoleucyl-tRNA synthetase, editing domain"/>
    <property type="match status" value="1"/>
</dbReference>
<evidence type="ECO:0000256" key="4">
    <source>
        <dbReference type="ARBA" id="ARBA00022741"/>
    </source>
</evidence>
<dbReference type="PANTHER" id="PTHR45794">
    <property type="entry name" value="LEUCYL-TRNA SYNTHETASE"/>
    <property type="match status" value="1"/>
</dbReference>
<feature type="domain" description="Methionyl/Valyl/Leucyl/Isoleucyl-tRNA synthetase anticodon-binding" evidence="13">
    <location>
        <begin position="691"/>
        <end position="822"/>
    </location>
</feature>
<dbReference type="EMBL" id="MRZU01000004">
    <property type="protein sequence ID" value="OUJ18357.1"/>
    <property type="molecule type" value="Genomic_DNA"/>
</dbReference>
<dbReference type="SUPFAM" id="SSF50677">
    <property type="entry name" value="ValRS/IleRS/LeuRS editing domain"/>
    <property type="match status" value="1"/>
</dbReference>
<dbReference type="SUPFAM" id="SSF47323">
    <property type="entry name" value="Anticodon-binding domain of a subclass of class I aminoacyl-tRNA synthetases"/>
    <property type="match status" value="1"/>
</dbReference>
<keyword evidence="15" id="KW-1185">Reference proteome</keyword>
<comment type="similarity">
    <text evidence="1 8 9">Belongs to the class-I aminoacyl-tRNA synthetase family.</text>
</comment>
<keyword evidence="3 8" id="KW-0436">Ligase</keyword>
<evidence type="ECO:0000256" key="9">
    <source>
        <dbReference type="RuleBase" id="RU363035"/>
    </source>
</evidence>
<dbReference type="GO" id="GO:0006429">
    <property type="term" value="P:leucyl-tRNA aminoacylation"/>
    <property type="evidence" value="ECO:0007669"/>
    <property type="project" value="UniProtKB-UniRule"/>
</dbReference>
<dbReference type="InterPro" id="IPR001412">
    <property type="entry name" value="aa-tRNA-synth_I_CS"/>
</dbReference>
<gene>
    <name evidence="8" type="primary">leuS</name>
    <name evidence="14" type="ORF">AMET1_1270</name>
</gene>
<evidence type="ECO:0000259" key="12">
    <source>
        <dbReference type="Pfam" id="PF00133"/>
    </source>
</evidence>
<dbReference type="HAMAP" id="MF_00049_A">
    <property type="entry name" value="Leu_tRNA_synth_A"/>
    <property type="match status" value="1"/>
</dbReference>
<dbReference type="PANTHER" id="PTHR45794:SF1">
    <property type="entry name" value="LEUCINE--TRNA LIGASE, CYTOPLASMIC"/>
    <property type="match status" value="1"/>
</dbReference>
<feature type="short sequence motif" description="'KMSKS' region" evidence="8">
    <location>
        <begin position="615"/>
        <end position="619"/>
    </location>
</feature>
<dbReference type="SUPFAM" id="SSF52374">
    <property type="entry name" value="Nucleotidylyl transferase"/>
    <property type="match status" value="1"/>
</dbReference>
<dbReference type="GO" id="GO:0002161">
    <property type="term" value="F:aminoacyl-tRNA deacylase activity"/>
    <property type="evidence" value="ECO:0007669"/>
    <property type="project" value="InterPro"/>
</dbReference>
<evidence type="ECO:0000256" key="2">
    <source>
        <dbReference type="ARBA" id="ARBA00022490"/>
    </source>
</evidence>
<feature type="coiled-coil region" evidence="10">
    <location>
        <begin position="788"/>
        <end position="815"/>
    </location>
</feature>